<keyword evidence="1" id="KW-0238">DNA-binding</keyword>
<dbReference type="InterPro" id="IPR036162">
    <property type="entry name" value="Resolvase-like_N_sf"/>
</dbReference>
<dbReference type="OrthoDB" id="2290206at2"/>
<dbReference type="InterPro" id="IPR038109">
    <property type="entry name" value="DNA_bind_recomb_sf"/>
</dbReference>
<proteinExistence type="predicted"/>
<reference evidence="4 5" key="1">
    <citation type="submission" date="2019-05" db="EMBL/GenBank/DDBJ databases">
        <authorList>
            <person name="Pankratov T."/>
            <person name="Grouzdev D."/>
        </authorList>
    </citation>
    <scope>NUCLEOTIDE SEQUENCE [LARGE SCALE GENOMIC DNA]</scope>
    <source>
        <strain evidence="4 5">KEBCLARHB70R</strain>
    </source>
</reference>
<keyword evidence="2" id="KW-0233">DNA recombination</keyword>
<keyword evidence="5" id="KW-1185">Reference proteome</keyword>
<dbReference type="AlphaFoldDB" id="A0A5R9IZ57"/>
<dbReference type="Gene3D" id="3.90.1750.20">
    <property type="entry name" value="Putative Large Serine Recombinase, Chain B, Domain 2"/>
    <property type="match status" value="1"/>
</dbReference>
<dbReference type="SMART" id="SM00857">
    <property type="entry name" value="Resolvase"/>
    <property type="match status" value="1"/>
</dbReference>
<dbReference type="InterPro" id="IPR050639">
    <property type="entry name" value="SSR_resolvase"/>
</dbReference>
<gene>
    <name evidence="4" type="ORF">FE263_21085</name>
</gene>
<dbReference type="Pfam" id="PF00239">
    <property type="entry name" value="Resolvase"/>
    <property type="match status" value="1"/>
</dbReference>
<dbReference type="CDD" id="cd00338">
    <property type="entry name" value="Ser_Recombinase"/>
    <property type="match status" value="1"/>
</dbReference>
<dbReference type="Gene3D" id="3.40.50.1390">
    <property type="entry name" value="Resolvase, N-terminal catalytic domain"/>
    <property type="match status" value="1"/>
</dbReference>
<sequence length="238" mass="25892">MTTERFVAYYRVSTAKQGASGLGLEAQRETVRQYLCNGGYPPLAEFTDIESGANADRPGIAAAILHCQMTGARLVVAKFDRLSRDAEFFYGRFKRTGIRWVAADNPDMNELTADVMMAVAKHERLLASQRTKAALAAAKARGVKLGGYRGKHAPLDVLAANAAKGVVTKKAKADEFATRLLPKMREMQDRGLSLNAMAKELDAIGFRTKQRGKSGEEGRWTATAVRRVLARADASKAA</sequence>
<evidence type="ECO:0000313" key="5">
    <source>
        <dbReference type="Proteomes" id="UP000305654"/>
    </source>
</evidence>
<dbReference type="Proteomes" id="UP000305654">
    <property type="component" value="Unassembled WGS sequence"/>
</dbReference>
<evidence type="ECO:0000256" key="2">
    <source>
        <dbReference type="ARBA" id="ARBA00023172"/>
    </source>
</evidence>
<evidence type="ECO:0000259" key="3">
    <source>
        <dbReference type="PROSITE" id="PS51736"/>
    </source>
</evidence>
<dbReference type="SUPFAM" id="SSF53041">
    <property type="entry name" value="Resolvase-like"/>
    <property type="match status" value="1"/>
</dbReference>
<dbReference type="PANTHER" id="PTHR30461:SF2">
    <property type="entry name" value="SERINE RECOMBINASE PINE-RELATED"/>
    <property type="match status" value="1"/>
</dbReference>
<dbReference type="RefSeq" id="WP_138328023.1">
    <property type="nucleotide sequence ID" value="NZ_VCDI01000013.1"/>
</dbReference>
<feature type="domain" description="Resolvase/invertase-type recombinase catalytic" evidence="3">
    <location>
        <begin position="5"/>
        <end position="142"/>
    </location>
</feature>
<comment type="caution">
    <text evidence="4">The sequence shown here is derived from an EMBL/GenBank/DDBJ whole genome shotgun (WGS) entry which is preliminary data.</text>
</comment>
<dbReference type="GO" id="GO:0003677">
    <property type="term" value="F:DNA binding"/>
    <property type="evidence" value="ECO:0007669"/>
    <property type="project" value="UniProtKB-KW"/>
</dbReference>
<dbReference type="PANTHER" id="PTHR30461">
    <property type="entry name" value="DNA-INVERTASE FROM LAMBDOID PROPHAGE"/>
    <property type="match status" value="1"/>
</dbReference>
<dbReference type="InterPro" id="IPR006119">
    <property type="entry name" value="Resolv_N"/>
</dbReference>
<accession>A0A5R9IZ57</accession>
<dbReference type="GO" id="GO:0000150">
    <property type="term" value="F:DNA strand exchange activity"/>
    <property type="evidence" value="ECO:0007669"/>
    <property type="project" value="InterPro"/>
</dbReference>
<protein>
    <submittedName>
        <fullName evidence="4">Recombinase family protein</fullName>
    </submittedName>
</protein>
<evidence type="ECO:0000256" key="1">
    <source>
        <dbReference type="ARBA" id="ARBA00023125"/>
    </source>
</evidence>
<name>A0A5R9IZ57_9PROT</name>
<dbReference type="PROSITE" id="PS51736">
    <property type="entry name" value="RECOMBINASES_3"/>
    <property type="match status" value="1"/>
</dbReference>
<organism evidence="4 5">
    <name type="scientific">Lichenicoccus roseus</name>
    <dbReference type="NCBI Taxonomy" id="2683649"/>
    <lineage>
        <taxon>Bacteria</taxon>
        <taxon>Pseudomonadati</taxon>
        <taxon>Pseudomonadota</taxon>
        <taxon>Alphaproteobacteria</taxon>
        <taxon>Acetobacterales</taxon>
        <taxon>Acetobacteraceae</taxon>
        <taxon>Lichenicoccus</taxon>
    </lineage>
</organism>
<dbReference type="EMBL" id="VCDI01000013">
    <property type="protein sequence ID" value="TLU70582.1"/>
    <property type="molecule type" value="Genomic_DNA"/>
</dbReference>
<evidence type="ECO:0000313" key="4">
    <source>
        <dbReference type="EMBL" id="TLU70582.1"/>
    </source>
</evidence>